<accession>A0A0F9EKC4</accession>
<dbReference type="AlphaFoldDB" id="A0A0F9EKC4"/>
<gene>
    <name evidence="1" type="ORF">LCGC14_2141950</name>
</gene>
<comment type="caution">
    <text evidence="1">The sequence shown here is derived from an EMBL/GenBank/DDBJ whole genome shotgun (WGS) entry which is preliminary data.</text>
</comment>
<organism evidence="1">
    <name type="scientific">marine sediment metagenome</name>
    <dbReference type="NCBI Taxonomy" id="412755"/>
    <lineage>
        <taxon>unclassified sequences</taxon>
        <taxon>metagenomes</taxon>
        <taxon>ecological metagenomes</taxon>
    </lineage>
</organism>
<proteinExistence type="predicted"/>
<name>A0A0F9EKC4_9ZZZZ</name>
<reference evidence="1" key="1">
    <citation type="journal article" date="2015" name="Nature">
        <title>Complex archaea that bridge the gap between prokaryotes and eukaryotes.</title>
        <authorList>
            <person name="Spang A."/>
            <person name="Saw J.H."/>
            <person name="Jorgensen S.L."/>
            <person name="Zaremba-Niedzwiedzka K."/>
            <person name="Martijn J."/>
            <person name="Lind A.E."/>
            <person name="van Eijk R."/>
            <person name="Schleper C."/>
            <person name="Guy L."/>
            <person name="Ettema T.J."/>
        </authorList>
    </citation>
    <scope>NUCLEOTIDE SEQUENCE</scope>
</reference>
<evidence type="ECO:0000313" key="1">
    <source>
        <dbReference type="EMBL" id="KKL66741.1"/>
    </source>
</evidence>
<sequence length="77" mass="8545">MCEWGETVSVNVKIPADLSHTKTERWKETEIDRCIASIVRSLQEGGVDMRASCCGHGNTAGRILLQDGRTILILRDC</sequence>
<protein>
    <submittedName>
        <fullName evidence="1">Uncharacterized protein</fullName>
    </submittedName>
</protein>
<dbReference type="EMBL" id="LAZR01027108">
    <property type="protein sequence ID" value="KKL66741.1"/>
    <property type="molecule type" value="Genomic_DNA"/>
</dbReference>